<evidence type="ECO:0000313" key="1">
    <source>
        <dbReference type="EMBL" id="VFQ90134.1"/>
    </source>
</evidence>
<gene>
    <name evidence="1" type="ORF">CCAM_LOCUS31910</name>
</gene>
<keyword evidence="2" id="KW-1185">Reference proteome</keyword>
<name>A0A484MQA0_9ASTE</name>
<dbReference type="EMBL" id="OOIL02003994">
    <property type="protein sequence ID" value="VFQ90134.1"/>
    <property type="molecule type" value="Genomic_DNA"/>
</dbReference>
<dbReference type="AlphaFoldDB" id="A0A484MQA0"/>
<dbReference type="Proteomes" id="UP000595140">
    <property type="component" value="Unassembled WGS sequence"/>
</dbReference>
<organism evidence="1 2">
    <name type="scientific">Cuscuta campestris</name>
    <dbReference type="NCBI Taxonomy" id="132261"/>
    <lineage>
        <taxon>Eukaryota</taxon>
        <taxon>Viridiplantae</taxon>
        <taxon>Streptophyta</taxon>
        <taxon>Embryophyta</taxon>
        <taxon>Tracheophyta</taxon>
        <taxon>Spermatophyta</taxon>
        <taxon>Magnoliopsida</taxon>
        <taxon>eudicotyledons</taxon>
        <taxon>Gunneridae</taxon>
        <taxon>Pentapetalae</taxon>
        <taxon>asterids</taxon>
        <taxon>lamiids</taxon>
        <taxon>Solanales</taxon>
        <taxon>Convolvulaceae</taxon>
        <taxon>Cuscuteae</taxon>
        <taxon>Cuscuta</taxon>
        <taxon>Cuscuta subgen. Grammica</taxon>
        <taxon>Cuscuta sect. Cleistogrammica</taxon>
    </lineage>
</organism>
<evidence type="ECO:0000313" key="2">
    <source>
        <dbReference type="Proteomes" id="UP000595140"/>
    </source>
</evidence>
<reference evidence="1 2" key="1">
    <citation type="submission" date="2018-04" db="EMBL/GenBank/DDBJ databases">
        <authorList>
            <person name="Vogel A."/>
        </authorList>
    </citation>
    <scope>NUCLEOTIDE SEQUENCE [LARGE SCALE GENOMIC DNA]</scope>
</reference>
<feature type="non-terminal residue" evidence="1">
    <location>
        <position position="1"/>
    </location>
</feature>
<feature type="non-terminal residue" evidence="1">
    <location>
        <position position="60"/>
    </location>
</feature>
<protein>
    <submittedName>
        <fullName evidence="1">Uncharacterized protein</fullName>
    </submittedName>
</protein>
<accession>A0A484MQA0</accession>
<proteinExistence type="predicted"/>
<sequence length="60" mass="6693">EPPLPDLVENPSHFKPSFVCLEETFSSSEMAIEFSGHPLRKASLSRLLVRSLIPTCIHNS</sequence>